<keyword evidence="3" id="KW-1185">Reference proteome</keyword>
<dbReference type="Proteomes" id="UP000291343">
    <property type="component" value="Unassembled WGS sequence"/>
</dbReference>
<protein>
    <submittedName>
        <fullName evidence="2">Uncharacterized protein</fullName>
    </submittedName>
</protein>
<gene>
    <name evidence="2" type="ORF">LSTR_LSTR007153</name>
</gene>
<name>A0A482WX98_LAOST</name>
<dbReference type="InParanoid" id="A0A482WX98"/>
<feature type="compositionally biased region" description="Polar residues" evidence="1">
    <location>
        <begin position="1"/>
        <end position="14"/>
    </location>
</feature>
<feature type="compositionally biased region" description="Polar residues" evidence="1">
    <location>
        <begin position="24"/>
        <end position="58"/>
    </location>
</feature>
<evidence type="ECO:0000313" key="2">
    <source>
        <dbReference type="EMBL" id="RZF37791.1"/>
    </source>
</evidence>
<comment type="caution">
    <text evidence="2">The sequence shown here is derived from an EMBL/GenBank/DDBJ whole genome shotgun (WGS) entry which is preliminary data.</text>
</comment>
<reference evidence="2 3" key="1">
    <citation type="journal article" date="2017" name="Gigascience">
        <title>Genome sequence of the small brown planthopper, Laodelphax striatellus.</title>
        <authorList>
            <person name="Zhu J."/>
            <person name="Jiang F."/>
            <person name="Wang X."/>
            <person name="Yang P."/>
            <person name="Bao Y."/>
            <person name="Zhao W."/>
            <person name="Wang W."/>
            <person name="Lu H."/>
            <person name="Wang Q."/>
            <person name="Cui N."/>
            <person name="Li J."/>
            <person name="Chen X."/>
            <person name="Luo L."/>
            <person name="Yu J."/>
            <person name="Kang L."/>
            <person name="Cui F."/>
        </authorList>
    </citation>
    <scope>NUCLEOTIDE SEQUENCE [LARGE SCALE GENOMIC DNA]</scope>
    <source>
        <strain evidence="2">Lst14</strain>
    </source>
</reference>
<proteinExistence type="predicted"/>
<evidence type="ECO:0000256" key="1">
    <source>
        <dbReference type="SAM" id="MobiDB-lite"/>
    </source>
</evidence>
<sequence length="192" mass="21610">MDTSNMDTGSNLVSDSAALEPSSRDQSINLDINAGSSIDSTDFESLTQDKSTSTTDLPTTDEDSLCDEISHFVVDAVHPLFTEVFGTRRKRNVGTSTTEDRCQLYFCVECDMFVHKTMLDITNHFITRKHVPRLACVYCEGAVFTYLDNRTVQYHHKCDNISPSNCDQLDRCRPLFDDDVQDGKGMSQFHSI</sequence>
<dbReference type="OrthoDB" id="6628847at2759"/>
<dbReference type="AlphaFoldDB" id="A0A482WX98"/>
<feature type="region of interest" description="Disordered" evidence="1">
    <location>
        <begin position="1"/>
        <end position="60"/>
    </location>
</feature>
<dbReference type="EMBL" id="QKKF02023298">
    <property type="protein sequence ID" value="RZF37791.1"/>
    <property type="molecule type" value="Genomic_DNA"/>
</dbReference>
<accession>A0A482WX98</accession>
<evidence type="ECO:0000313" key="3">
    <source>
        <dbReference type="Proteomes" id="UP000291343"/>
    </source>
</evidence>
<organism evidence="2 3">
    <name type="scientific">Laodelphax striatellus</name>
    <name type="common">Small brown planthopper</name>
    <name type="synonym">Delphax striatella</name>
    <dbReference type="NCBI Taxonomy" id="195883"/>
    <lineage>
        <taxon>Eukaryota</taxon>
        <taxon>Metazoa</taxon>
        <taxon>Ecdysozoa</taxon>
        <taxon>Arthropoda</taxon>
        <taxon>Hexapoda</taxon>
        <taxon>Insecta</taxon>
        <taxon>Pterygota</taxon>
        <taxon>Neoptera</taxon>
        <taxon>Paraneoptera</taxon>
        <taxon>Hemiptera</taxon>
        <taxon>Auchenorrhyncha</taxon>
        <taxon>Fulgoroidea</taxon>
        <taxon>Delphacidae</taxon>
        <taxon>Criomorphinae</taxon>
        <taxon>Laodelphax</taxon>
    </lineage>
</organism>